<dbReference type="Pfam" id="PF18146">
    <property type="entry name" value="CinA_KH"/>
    <property type="match status" value="1"/>
</dbReference>
<dbReference type="InterPro" id="IPR041424">
    <property type="entry name" value="CinA_KH"/>
</dbReference>
<dbReference type="NCBIfam" id="TIGR00200">
    <property type="entry name" value="cinA_nterm"/>
    <property type="match status" value="1"/>
</dbReference>
<dbReference type="InterPro" id="IPR008136">
    <property type="entry name" value="CinA_C"/>
</dbReference>
<dbReference type="Gene3D" id="3.90.950.20">
    <property type="entry name" value="CinA-like"/>
    <property type="match status" value="1"/>
</dbReference>
<dbReference type="InterPro" id="IPR036653">
    <property type="entry name" value="CinA-like_C"/>
</dbReference>
<reference evidence="3" key="1">
    <citation type="submission" date="2020-10" db="EMBL/GenBank/DDBJ databases">
        <authorList>
            <person name="Gilroy R."/>
        </authorList>
    </citation>
    <scope>NUCLEOTIDE SEQUENCE</scope>
    <source>
        <strain evidence="3">B1-8020</strain>
    </source>
</reference>
<proteinExistence type="inferred from homology"/>
<evidence type="ECO:0000256" key="1">
    <source>
        <dbReference type="HAMAP-Rule" id="MF_00226"/>
    </source>
</evidence>
<comment type="similarity">
    <text evidence="1">Belongs to the CinA family.</text>
</comment>
<dbReference type="Pfam" id="PF02464">
    <property type="entry name" value="CinA"/>
    <property type="match status" value="1"/>
</dbReference>
<comment type="caution">
    <text evidence="3">The sequence shown here is derived from an EMBL/GenBank/DDBJ whole genome shotgun (WGS) entry which is preliminary data.</text>
</comment>
<dbReference type="HAMAP" id="MF_00226_B">
    <property type="entry name" value="CinA_B"/>
    <property type="match status" value="1"/>
</dbReference>
<dbReference type="SMART" id="SM00852">
    <property type="entry name" value="MoCF_biosynth"/>
    <property type="match status" value="1"/>
</dbReference>
<name>A0A9D9NHE5_9BACT</name>
<dbReference type="Proteomes" id="UP000823604">
    <property type="component" value="Unassembled WGS sequence"/>
</dbReference>
<dbReference type="InterPro" id="IPR001453">
    <property type="entry name" value="MoaB/Mog_dom"/>
</dbReference>
<gene>
    <name evidence="3" type="ORF">IAB81_06135</name>
</gene>
<dbReference type="PANTHER" id="PTHR13939">
    <property type="entry name" value="NICOTINAMIDE-NUCLEOTIDE AMIDOHYDROLASE PNCC"/>
    <property type="match status" value="1"/>
</dbReference>
<feature type="domain" description="MoaB/Mog" evidence="2">
    <location>
        <begin position="8"/>
        <end position="181"/>
    </location>
</feature>
<organism evidence="3 4">
    <name type="scientific">Candidatus Merdivivens pullicola</name>
    <dbReference type="NCBI Taxonomy" id="2840872"/>
    <lineage>
        <taxon>Bacteria</taxon>
        <taxon>Pseudomonadati</taxon>
        <taxon>Bacteroidota</taxon>
        <taxon>Bacteroidia</taxon>
        <taxon>Bacteroidales</taxon>
        <taxon>Muribaculaceae</taxon>
        <taxon>Muribaculaceae incertae sedis</taxon>
        <taxon>Candidatus Merdivivens</taxon>
    </lineage>
</organism>
<dbReference type="InterPro" id="IPR050101">
    <property type="entry name" value="CinA"/>
</dbReference>
<sequence length="434" mass="46846">MKKMLKAAICTIGDEILIGQVLDTNSQAISKSLESIGVRTETMLSVGDDTDEIISGLRSLLNKHDIVIATGGLGPTKDDITKKSLAAITGTKSWHIDEEQEKIIVSMLDKRGIAHTRDNLNQALVPDSSEVIINRCGMAPITVYRLNEELFANRPVLYSLPGVPHEAIGALPDITADIRRHFSLTDIYHKTIVTFGIPESIMSDMLSDWEEKLPEDMKLAYLPDTSIGLRLRLSIYGGKREEEEARINDEFAKLVPIIGDSIYGSGNDTLESVIGDLLRRSGKTLSAAESCTGGMISARITSVAGSSEYYLGSVTSYSNSVKQGVLGVNQETIECFGAVSEQCVKEMAEGVRRITGSDFSVATSGIAGPGGGVPGKPVGTVWIGISSPDRTIARKMVFTGDRKRNVISFASNALNLLRLEIEKYTSGNTSTINN</sequence>
<dbReference type="AlphaFoldDB" id="A0A9D9NHE5"/>
<evidence type="ECO:0000313" key="4">
    <source>
        <dbReference type="Proteomes" id="UP000823604"/>
    </source>
</evidence>
<dbReference type="SUPFAM" id="SSF142433">
    <property type="entry name" value="CinA-like"/>
    <property type="match status" value="1"/>
</dbReference>
<dbReference type="InterPro" id="IPR008135">
    <property type="entry name" value="Competence-induced_CinA"/>
</dbReference>
<dbReference type="Pfam" id="PF00994">
    <property type="entry name" value="MoCF_biosynth"/>
    <property type="match status" value="1"/>
</dbReference>
<protein>
    <recommendedName>
        <fullName evidence="1">CinA-like protein</fullName>
    </recommendedName>
</protein>
<reference evidence="3" key="2">
    <citation type="journal article" date="2021" name="PeerJ">
        <title>Extensive microbial diversity within the chicken gut microbiome revealed by metagenomics and culture.</title>
        <authorList>
            <person name="Gilroy R."/>
            <person name="Ravi A."/>
            <person name="Getino M."/>
            <person name="Pursley I."/>
            <person name="Horton D.L."/>
            <person name="Alikhan N.F."/>
            <person name="Baker D."/>
            <person name="Gharbi K."/>
            <person name="Hall N."/>
            <person name="Watson M."/>
            <person name="Adriaenssens E.M."/>
            <person name="Foster-Nyarko E."/>
            <person name="Jarju S."/>
            <person name="Secka A."/>
            <person name="Antonio M."/>
            <person name="Oren A."/>
            <person name="Chaudhuri R.R."/>
            <person name="La Ragione R."/>
            <person name="Hildebrand F."/>
            <person name="Pallen M.J."/>
        </authorList>
    </citation>
    <scope>NUCLEOTIDE SEQUENCE</scope>
    <source>
        <strain evidence="3">B1-8020</strain>
    </source>
</reference>
<dbReference type="PIRSF" id="PIRSF006728">
    <property type="entry name" value="CinA"/>
    <property type="match status" value="1"/>
</dbReference>
<accession>A0A9D9NHE5</accession>
<dbReference type="Gene3D" id="3.40.980.10">
    <property type="entry name" value="MoaB/Mog-like domain"/>
    <property type="match status" value="1"/>
</dbReference>
<dbReference type="EMBL" id="JADIMA010000060">
    <property type="protein sequence ID" value="MBO8473193.1"/>
    <property type="molecule type" value="Genomic_DNA"/>
</dbReference>
<dbReference type="NCBIfam" id="TIGR00199">
    <property type="entry name" value="PncC_domain"/>
    <property type="match status" value="1"/>
</dbReference>
<dbReference type="CDD" id="cd00885">
    <property type="entry name" value="cinA"/>
    <property type="match status" value="1"/>
</dbReference>
<evidence type="ECO:0000259" key="2">
    <source>
        <dbReference type="SMART" id="SM00852"/>
    </source>
</evidence>
<dbReference type="PANTHER" id="PTHR13939:SF0">
    <property type="entry name" value="NMN AMIDOHYDROLASE-LIKE PROTEIN YFAY"/>
    <property type="match status" value="1"/>
</dbReference>
<evidence type="ECO:0000313" key="3">
    <source>
        <dbReference type="EMBL" id="MBO8473193.1"/>
    </source>
</evidence>
<dbReference type="SUPFAM" id="SSF53218">
    <property type="entry name" value="Molybdenum cofactor biosynthesis proteins"/>
    <property type="match status" value="1"/>
</dbReference>
<dbReference type="InterPro" id="IPR036425">
    <property type="entry name" value="MoaB/Mog-like_dom_sf"/>
</dbReference>